<accession>A0A6A4WQ55</accession>
<dbReference type="InterPro" id="IPR028054">
    <property type="entry name" value="DUF4481"/>
</dbReference>
<dbReference type="PANTHER" id="PTHR31193:SF1">
    <property type="entry name" value="TRANSMEMBRANE PROTEIN 268"/>
    <property type="match status" value="1"/>
</dbReference>
<comment type="caution">
    <text evidence="3">The sequence shown here is derived from an EMBL/GenBank/DDBJ whole genome shotgun (WGS) entry which is preliminary data.</text>
</comment>
<keyword evidence="2" id="KW-0472">Membrane</keyword>
<dbReference type="PANTHER" id="PTHR31193">
    <property type="entry name" value="TRANSMEMBRANE PROTEIN C9ORF91"/>
    <property type="match status" value="1"/>
</dbReference>
<feature type="transmembrane region" description="Helical" evidence="2">
    <location>
        <begin position="197"/>
        <end position="218"/>
    </location>
</feature>
<evidence type="ECO:0000256" key="2">
    <source>
        <dbReference type="SAM" id="Phobius"/>
    </source>
</evidence>
<keyword evidence="2 3" id="KW-0812">Transmembrane</keyword>
<feature type="region of interest" description="Disordered" evidence="1">
    <location>
        <begin position="1"/>
        <end position="74"/>
    </location>
</feature>
<keyword evidence="4" id="KW-1185">Reference proteome</keyword>
<gene>
    <name evidence="3" type="primary">Tmem268</name>
    <name evidence="3" type="ORF">FJT64_022579</name>
</gene>
<name>A0A6A4WQ55_AMPAM</name>
<proteinExistence type="predicted"/>
<feature type="transmembrane region" description="Helical" evidence="2">
    <location>
        <begin position="172"/>
        <end position="191"/>
    </location>
</feature>
<dbReference type="OrthoDB" id="8250049at2759"/>
<sequence length="504" mass="56662">MSEDKLPESEQKKWVQFDEEAGGTSERPENGNAPATIDVQNETLEAAEDPSNIRVNVPSPAPVDRSPARNGVRPEPALTTSAALQDVSLADQPAPAAGGMRQGFENGDVIVTLLPLNSTLPWITPAQFRPELVPEELMAQGLTLTVEEYVQGMELLVNDVRFNAYNICYKRILVGWILMGFVVLIAILFAVNPGIELFGCGVIWLIVNAVAIFVCMWIKIKLNRELERCVALVNRVFSKHNILVGVDDRGRLSCHKVNLCFIYFKTHDCVQKTLQEVVDREDAAGSAADDAEARARSLRVQQRMDIDDSDIIITGSQTTRLSRKQERARRLLLRYSQRWAKDYLRKRLDWTVDMNERLEAGAGACSPRHLATARCPCQYIEDHLSWKPQKRPKDRCCGFQLPESCAALLDRRSPVTEPLAVRQHRATLLLLRYSQRWVKFHSRGHLSLTINPLEVSPGGPALPPRHWNGGRCPCQFIEEHLAYKLKGTCCERMGQICGPDFGFE</sequence>
<dbReference type="Proteomes" id="UP000440578">
    <property type="component" value="Unassembled WGS sequence"/>
</dbReference>
<evidence type="ECO:0000313" key="4">
    <source>
        <dbReference type="Proteomes" id="UP000440578"/>
    </source>
</evidence>
<dbReference type="EMBL" id="VIIS01000715">
    <property type="protein sequence ID" value="KAF0305850.1"/>
    <property type="molecule type" value="Genomic_DNA"/>
</dbReference>
<reference evidence="3 4" key="1">
    <citation type="submission" date="2019-07" db="EMBL/GenBank/DDBJ databases">
        <title>Draft genome assembly of a fouling barnacle, Amphibalanus amphitrite (Darwin, 1854): The first reference genome for Thecostraca.</title>
        <authorList>
            <person name="Kim W."/>
        </authorList>
    </citation>
    <scope>NUCLEOTIDE SEQUENCE [LARGE SCALE GENOMIC DNA]</scope>
    <source>
        <strain evidence="3">SNU_AA5</strain>
        <tissue evidence="3">Soma without cirri and trophi</tissue>
    </source>
</reference>
<dbReference type="AlphaFoldDB" id="A0A6A4WQ55"/>
<keyword evidence="2" id="KW-1133">Transmembrane helix</keyword>
<evidence type="ECO:0000313" key="3">
    <source>
        <dbReference type="EMBL" id="KAF0305850.1"/>
    </source>
</evidence>
<dbReference type="Pfam" id="PF14800">
    <property type="entry name" value="DUF4481"/>
    <property type="match status" value="1"/>
</dbReference>
<feature type="compositionally biased region" description="Basic and acidic residues" evidence="1">
    <location>
        <begin position="1"/>
        <end position="16"/>
    </location>
</feature>
<organism evidence="3 4">
    <name type="scientific">Amphibalanus amphitrite</name>
    <name type="common">Striped barnacle</name>
    <name type="synonym">Balanus amphitrite</name>
    <dbReference type="NCBI Taxonomy" id="1232801"/>
    <lineage>
        <taxon>Eukaryota</taxon>
        <taxon>Metazoa</taxon>
        <taxon>Ecdysozoa</taxon>
        <taxon>Arthropoda</taxon>
        <taxon>Crustacea</taxon>
        <taxon>Multicrustacea</taxon>
        <taxon>Cirripedia</taxon>
        <taxon>Thoracica</taxon>
        <taxon>Thoracicalcarea</taxon>
        <taxon>Balanomorpha</taxon>
        <taxon>Balanoidea</taxon>
        <taxon>Balanidae</taxon>
        <taxon>Amphibalaninae</taxon>
        <taxon>Amphibalanus</taxon>
    </lineage>
</organism>
<evidence type="ECO:0000256" key="1">
    <source>
        <dbReference type="SAM" id="MobiDB-lite"/>
    </source>
</evidence>
<protein>
    <submittedName>
        <fullName evidence="3">Transmembrane protein 268</fullName>
    </submittedName>
</protein>